<comment type="subcellular location">
    <subcellularLocation>
        <location evidence="1 10">Cell outer membrane</location>
        <topology evidence="1 10">Multi-pass membrane protein</topology>
    </subcellularLocation>
</comment>
<keyword evidence="7 12" id="KW-0798">TonB box</keyword>
<reference evidence="16 17" key="1">
    <citation type="submission" date="2018-12" db="EMBL/GenBank/DDBJ databases">
        <authorList>
            <consortium name="Pathogen Informatics"/>
        </authorList>
    </citation>
    <scope>NUCLEOTIDE SEQUENCE [LARGE SCALE GENOMIC DNA]</scope>
    <source>
        <strain evidence="16 17">NCTC12871</strain>
    </source>
</reference>
<dbReference type="InterPro" id="IPR039426">
    <property type="entry name" value="TonB-dep_rcpt-like"/>
</dbReference>
<evidence type="ECO:0000313" key="17">
    <source>
        <dbReference type="Proteomes" id="UP000279799"/>
    </source>
</evidence>
<evidence type="ECO:0000256" key="12">
    <source>
        <dbReference type="RuleBase" id="RU003357"/>
    </source>
</evidence>
<dbReference type="PROSITE" id="PS01156">
    <property type="entry name" value="TONB_DEPENDENT_REC_2"/>
    <property type="match status" value="1"/>
</dbReference>
<name>A0A448TUG0_9PAST</name>
<dbReference type="KEGG" id="adp:NCTC12871_00943"/>
<evidence type="ECO:0000256" key="11">
    <source>
        <dbReference type="PROSITE-ProRule" id="PRU10144"/>
    </source>
</evidence>
<dbReference type="AlphaFoldDB" id="A0A448TUG0"/>
<evidence type="ECO:0000256" key="1">
    <source>
        <dbReference type="ARBA" id="ARBA00004571"/>
    </source>
</evidence>
<dbReference type="PANTHER" id="PTHR30069">
    <property type="entry name" value="TONB-DEPENDENT OUTER MEMBRANE RECEPTOR"/>
    <property type="match status" value="1"/>
</dbReference>
<dbReference type="GO" id="GO:0015232">
    <property type="term" value="F:heme transmembrane transporter activity"/>
    <property type="evidence" value="ECO:0007669"/>
    <property type="project" value="InterPro"/>
</dbReference>
<dbReference type="InterPro" id="IPR011276">
    <property type="entry name" value="TonB_haem/Hb_rcpt"/>
</dbReference>
<dbReference type="InterPro" id="IPR012910">
    <property type="entry name" value="Plug_dom"/>
</dbReference>
<dbReference type="GO" id="GO:0015344">
    <property type="term" value="F:siderophore uptake transmembrane transporter activity"/>
    <property type="evidence" value="ECO:0007669"/>
    <property type="project" value="TreeGrafter"/>
</dbReference>
<dbReference type="InterPro" id="IPR010917">
    <property type="entry name" value="TonB_rcpt_CS"/>
</dbReference>
<feature type="short sequence motif" description="TonB C-terminal box" evidence="11">
    <location>
        <begin position="789"/>
        <end position="806"/>
    </location>
</feature>
<keyword evidence="4 10" id="KW-1134">Transmembrane beta strand</keyword>
<keyword evidence="8 10" id="KW-0472">Membrane</keyword>
<evidence type="ECO:0000256" key="5">
    <source>
        <dbReference type="ARBA" id="ARBA00022692"/>
    </source>
</evidence>
<protein>
    <submittedName>
        <fullName evidence="16">Iron-regulated outer membrane protein</fullName>
    </submittedName>
</protein>
<evidence type="ECO:0000259" key="14">
    <source>
        <dbReference type="Pfam" id="PF00593"/>
    </source>
</evidence>
<keyword evidence="17" id="KW-1185">Reference proteome</keyword>
<dbReference type="InterPro" id="IPR000531">
    <property type="entry name" value="Beta-barrel_TonB"/>
</dbReference>
<dbReference type="OrthoDB" id="9764669at2"/>
<accession>A0A448TUG0</accession>
<dbReference type="InterPro" id="IPR036942">
    <property type="entry name" value="Beta-barrel_TonB_sf"/>
</dbReference>
<dbReference type="GO" id="GO:0009279">
    <property type="term" value="C:cell outer membrane"/>
    <property type="evidence" value="ECO:0007669"/>
    <property type="project" value="UniProtKB-SubCell"/>
</dbReference>
<evidence type="ECO:0000256" key="3">
    <source>
        <dbReference type="ARBA" id="ARBA00022448"/>
    </source>
</evidence>
<keyword evidence="3 10" id="KW-0813">Transport</keyword>
<comment type="similarity">
    <text evidence="2 10 12">Belongs to the TonB-dependent receptor family.</text>
</comment>
<dbReference type="InterPro" id="IPR037066">
    <property type="entry name" value="Plug_dom_sf"/>
</dbReference>
<dbReference type="Proteomes" id="UP000279799">
    <property type="component" value="Chromosome"/>
</dbReference>
<dbReference type="Gene3D" id="2.170.130.10">
    <property type="entry name" value="TonB-dependent receptor, plug domain"/>
    <property type="match status" value="1"/>
</dbReference>
<keyword evidence="9 10" id="KW-0998">Cell outer membrane</keyword>
<feature type="domain" description="TonB-dependent receptor-like beta-barrel" evidence="14">
    <location>
        <begin position="228"/>
        <end position="779"/>
    </location>
</feature>
<dbReference type="Pfam" id="PF07715">
    <property type="entry name" value="Plug"/>
    <property type="match status" value="1"/>
</dbReference>
<evidence type="ECO:0000256" key="4">
    <source>
        <dbReference type="ARBA" id="ARBA00022452"/>
    </source>
</evidence>
<evidence type="ECO:0000313" key="16">
    <source>
        <dbReference type="EMBL" id="VEJ09481.1"/>
    </source>
</evidence>
<sequence>MKLSKIYTALFLTMPAIAMADDTPTTLNEISVVALRDASTYAKEANKTVVLDNNQIQVAQASSVAQALKNVPNMSIEGGDRAINQKPDIRGLTGNRVAQVIDGVKQNFELKNRGSYFLPMSMVQSVEVIKGPASTLWGNGALGGVVAMRTPTALDLLDDGQDFGAKVNQGYHSANQLSETSAMVYAANDNFDALLGGFYNHANNLRLGDGQHLPNSGYIQKGGLAKLGWQIDDANRVTVSHRLVRISQTSPNDNNLLNGKLAQDTPVGTKGLTFKQFMELAHGARNGLHMVNYKYSPLSHQTITDQNTTLDYAFDPESKYIDSHVTLYRNHTVEREHWLVDNVNDKTKYVTNGFNIRNSSDFDWLYLTYGVDFAHNKINTVREKNVNVFESKYRPSGYNGKSDNTGVFLQGYVPLFNKSLVLSPGIRYDHYRTKAEGHFQSVTILPSKSMRPIPQIIPEDKLNDPKLTDHHYSPSFAVTWKPAEFFTLGIKYNEAFRAPSLQESFANGYLFGIKLDPISMQNGIKQQMINGMLQGMIQGMKKQGVPAAQAEKIAQSRLPQLTAQVNKILEHHPKVDAYPAQLYPNVHLKPEIARNKEIDANFHFQDVFTSGDKWDWSAAFFRNDIKNMIEPHLSFGEQMAVAEYVNLPKARITGFEVGTHYRNDYVGLGVSYGQMYGKVTETDHNNLFLKSVNVGDPLDNIPANKLSVSADYYFIPNVFNVGTIVTYHRNQNRVSSTYERNWGDGTPFKHYTLTEIHTTYAPKDGTLKDLRIDFSIDNLFDQSYRPAFSLMNGAGRNFKLNIGYKF</sequence>
<evidence type="ECO:0000256" key="2">
    <source>
        <dbReference type="ARBA" id="ARBA00009810"/>
    </source>
</evidence>
<dbReference type="CDD" id="cd01347">
    <property type="entry name" value="ligand_gated_channel"/>
    <property type="match status" value="1"/>
</dbReference>
<gene>
    <name evidence="16" type="primary">hxuC</name>
    <name evidence="16" type="ORF">NCTC12871_00943</name>
</gene>
<evidence type="ECO:0000256" key="8">
    <source>
        <dbReference type="ARBA" id="ARBA00023136"/>
    </source>
</evidence>
<evidence type="ECO:0000256" key="10">
    <source>
        <dbReference type="PROSITE-ProRule" id="PRU01360"/>
    </source>
</evidence>
<dbReference type="GO" id="GO:0044718">
    <property type="term" value="P:siderophore transmembrane transport"/>
    <property type="evidence" value="ECO:0007669"/>
    <property type="project" value="TreeGrafter"/>
</dbReference>
<dbReference type="SUPFAM" id="SSF56935">
    <property type="entry name" value="Porins"/>
    <property type="match status" value="1"/>
</dbReference>
<evidence type="ECO:0000259" key="15">
    <source>
        <dbReference type="Pfam" id="PF07715"/>
    </source>
</evidence>
<dbReference type="NCBIfam" id="TIGR01785">
    <property type="entry name" value="TonB-hemin"/>
    <property type="match status" value="1"/>
</dbReference>
<organism evidence="16 17">
    <name type="scientific">Actinobacillus delphinicola</name>
    <dbReference type="NCBI Taxonomy" id="51161"/>
    <lineage>
        <taxon>Bacteria</taxon>
        <taxon>Pseudomonadati</taxon>
        <taxon>Pseudomonadota</taxon>
        <taxon>Gammaproteobacteria</taxon>
        <taxon>Pasteurellales</taxon>
        <taxon>Pasteurellaceae</taxon>
        <taxon>Actinobacillus</taxon>
    </lineage>
</organism>
<dbReference type="Pfam" id="PF00593">
    <property type="entry name" value="TonB_dep_Rec_b-barrel"/>
    <property type="match status" value="1"/>
</dbReference>
<feature type="chain" id="PRO_5019295507" evidence="13">
    <location>
        <begin position="21"/>
        <end position="806"/>
    </location>
</feature>
<dbReference type="PANTHER" id="PTHR30069:SF41">
    <property type="entry name" value="HEME_HEMOPEXIN UTILIZATION PROTEIN C"/>
    <property type="match status" value="1"/>
</dbReference>
<keyword evidence="6 13" id="KW-0732">Signal</keyword>
<evidence type="ECO:0000256" key="6">
    <source>
        <dbReference type="ARBA" id="ARBA00022729"/>
    </source>
</evidence>
<evidence type="ECO:0000256" key="7">
    <source>
        <dbReference type="ARBA" id="ARBA00023077"/>
    </source>
</evidence>
<evidence type="ECO:0000256" key="9">
    <source>
        <dbReference type="ARBA" id="ARBA00023237"/>
    </source>
</evidence>
<feature type="signal peptide" evidence="13">
    <location>
        <begin position="1"/>
        <end position="20"/>
    </location>
</feature>
<proteinExistence type="inferred from homology"/>
<dbReference type="PROSITE" id="PS52016">
    <property type="entry name" value="TONB_DEPENDENT_REC_3"/>
    <property type="match status" value="1"/>
</dbReference>
<feature type="domain" description="TonB-dependent receptor plug" evidence="15">
    <location>
        <begin position="48"/>
        <end position="145"/>
    </location>
</feature>
<dbReference type="RefSeq" id="WP_126599450.1">
    <property type="nucleotide sequence ID" value="NZ_LR134510.1"/>
</dbReference>
<evidence type="ECO:0000256" key="13">
    <source>
        <dbReference type="SAM" id="SignalP"/>
    </source>
</evidence>
<keyword evidence="5 10" id="KW-0812">Transmembrane</keyword>
<dbReference type="Gene3D" id="2.40.170.20">
    <property type="entry name" value="TonB-dependent receptor, beta-barrel domain"/>
    <property type="match status" value="1"/>
</dbReference>
<dbReference type="EMBL" id="LR134510">
    <property type="protein sequence ID" value="VEJ09481.1"/>
    <property type="molecule type" value="Genomic_DNA"/>
</dbReference>